<evidence type="ECO:0000313" key="4">
    <source>
        <dbReference type="EMBL" id="EPS96110.1"/>
    </source>
</evidence>
<reference evidence="4 5" key="1">
    <citation type="journal article" date="2012" name="Science">
        <title>The Paleozoic origin of enzymatic lignin decomposition reconstructed from 31 fungal genomes.</title>
        <authorList>
            <person name="Floudas D."/>
            <person name="Binder M."/>
            <person name="Riley R."/>
            <person name="Barry K."/>
            <person name="Blanchette R.A."/>
            <person name="Henrissat B."/>
            <person name="Martinez A.T."/>
            <person name="Otillar R."/>
            <person name="Spatafora J.W."/>
            <person name="Yadav J.S."/>
            <person name="Aerts A."/>
            <person name="Benoit I."/>
            <person name="Boyd A."/>
            <person name="Carlson A."/>
            <person name="Copeland A."/>
            <person name="Coutinho P.M."/>
            <person name="de Vries R.P."/>
            <person name="Ferreira P."/>
            <person name="Findley K."/>
            <person name="Foster B."/>
            <person name="Gaskell J."/>
            <person name="Glotzer D."/>
            <person name="Gorecki P."/>
            <person name="Heitman J."/>
            <person name="Hesse C."/>
            <person name="Hori C."/>
            <person name="Igarashi K."/>
            <person name="Jurgens J.A."/>
            <person name="Kallen N."/>
            <person name="Kersten P."/>
            <person name="Kohler A."/>
            <person name="Kuees U."/>
            <person name="Kumar T.K.A."/>
            <person name="Kuo A."/>
            <person name="LaButti K."/>
            <person name="Larrondo L.F."/>
            <person name="Lindquist E."/>
            <person name="Ling A."/>
            <person name="Lombard V."/>
            <person name="Lucas S."/>
            <person name="Lundell T."/>
            <person name="Martin R."/>
            <person name="McLaughlin D.J."/>
            <person name="Morgenstern I."/>
            <person name="Morin E."/>
            <person name="Murat C."/>
            <person name="Nagy L.G."/>
            <person name="Nolan M."/>
            <person name="Ohm R.A."/>
            <person name="Patyshakuliyeva A."/>
            <person name="Rokas A."/>
            <person name="Ruiz-Duenas F.J."/>
            <person name="Sabat G."/>
            <person name="Salamov A."/>
            <person name="Samejima M."/>
            <person name="Schmutz J."/>
            <person name="Slot J.C."/>
            <person name="St John F."/>
            <person name="Stenlid J."/>
            <person name="Sun H."/>
            <person name="Sun S."/>
            <person name="Syed K."/>
            <person name="Tsang A."/>
            <person name="Wiebenga A."/>
            <person name="Young D."/>
            <person name="Pisabarro A."/>
            <person name="Eastwood D.C."/>
            <person name="Martin F."/>
            <person name="Cullen D."/>
            <person name="Grigoriev I.V."/>
            <person name="Hibbett D.S."/>
        </authorList>
    </citation>
    <scope>NUCLEOTIDE SEQUENCE</scope>
    <source>
        <strain evidence="5">FP-58527</strain>
    </source>
</reference>
<organism evidence="4 5">
    <name type="scientific">Fomitopsis schrenkii</name>
    <name type="common">Brown rot fungus</name>
    <dbReference type="NCBI Taxonomy" id="2126942"/>
    <lineage>
        <taxon>Eukaryota</taxon>
        <taxon>Fungi</taxon>
        <taxon>Dikarya</taxon>
        <taxon>Basidiomycota</taxon>
        <taxon>Agaricomycotina</taxon>
        <taxon>Agaricomycetes</taxon>
        <taxon>Polyporales</taxon>
        <taxon>Fomitopsis</taxon>
    </lineage>
</organism>
<dbReference type="GO" id="GO:0016616">
    <property type="term" value="F:oxidoreductase activity, acting on the CH-OH group of donors, NAD or NADP as acceptor"/>
    <property type="evidence" value="ECO:0007669"/>
    <property type="project" value="TreeGrafter"/>
</dbReference>
<dbReference type="Pfam" id="PF01370">
    <property type="entry name" value="Epimerase"/>
    <property type="match status" value="1"/>
</dbReference>
<dbReference type="InterPro" id="IPR002052">
    <property type="entry name" value="DNA_methylase_N6_adenine_CS"/>
</dbReference>
<dbReference type="PROSITE" id="PS00092">
    <property type="entry name" value="N6_MTASE"/>
    <property type="match status" value="1"/>
</dbReference>
<sequence length="342" mass="37648">MVAIQQGKVLVTGANGFIAMWVVKSLLDQGYSVRGTVRSESKAKHVREVFSKHGDKFEVVIVEDITKSGAFDEYVKDVDAIEHTASPFHFKAGDPDELIIPAVHGTTRILESALAHGTHVKRVVVTSSCASVMTVQSEPRVFSEADWNDAAIAQVRAEGAKAPNPAKYRASKTLAEKAAWEFVEKNKAGLAWDLVVLNPPYVFGPAIHEVGAPEALNESMHDWFHSVFKGSKTTEQLTSVGSCWIDVRDLAEAHVLAIKKQEAGGERIIVSEGPFKWQDFVDAARKFHPKVSAGDEAYDPKKAIHVIKYETSKAAKLLDLKYHSVEEGTKDIVEDFKARGWI</sequence>
<evidence type="ECO:0000256" key="1">
    <source>
        <dbReference type="ARBA" id="ARBA00023002"/>
    </source>
</evidence>
<dbReference type="CDD" id="cd05227">
    <property type="entry name" value="AR_SDR_e"/>
    <property type="match status" value="1"/>
</dbReference>
<dbReference type="AlphaFoldDB" id="S8F2T9"/>
<dbReference type="GO" id="GO:0008168">
    <property type="term" value="F:methyltransferase activity"/>
    <property type="evidence" value="ECO:0007669"/>
    <property type="project" value="InterPro"/>
</dbReference>
<protein>
    <submittedName>
        <fullName evidence="4">NAD-binding protein</fullName>
    </submittedName>
</protein>
<dbReference type="EMBL" id="KE504194">
    <property type="protein sequence ID" value="EPS96110.1"/>
    <property type="molecule type" value="Genomic_DNA"/>
</dbReference>
<dbReference type="eggNOG" id="KOG1502">
    <property type="taxonomic scope" value="Eukaryota"/>
</dbReference>
<keyword evidence="1" id="KW-0560">Oxidoreductase</keyword>
<dbReference type="Gene3D" id="3.40.50.720">
    <property type="entry name" value="NAD(P)-binding Rossmann-like Domain"/>
    <property type="match status" value="1"/>
</dbReference>
<dbReference type="GO" id="GO:0032259">
    <property type="term" value="P:methylation"/>
    <property type="evidence" value="ECO:0007669"/>
    <property type="project" value="InterPro"/>
</dbReference>
<proteinExistence type="inferred from homology"/>
<dbReference type="InParanoid" id="S8F2T9"/>
<dbReference type="PANTHER" id="PTHR10366">
    <property type="entry name" value="NAD DEPENDENT EPIMERASE/DEHYDRATASE"/>
    <property type="match status" value="1"/>
</dbReference>
<evidence type="ECO:0000256" key="2">
    <source>
        <dbReference type="ARBA" id="ARBA00023445"/>
    </source>
</evidence>
<dbReference type="OrthoDB" id="2735536at2759"/>
<dbReference type="InterPro" id="IPR036291">
    <property type="entry name" value="NAD(P)-bd_dom_sf"/>
</dbReference>
<dbReference type="InterPro" id="IPR050425">
    <property type="entry name" value="NAD(P)_dehydrat-like"/>
</dbReference>
<feature type="domain" description="NAD-dependent epimerase/dehydratase" evidence="3">
    <location>
        <begin position="9"/>
        <end position="266"/>
    </location>
</feature>
<dbReference type="HOGENOM" id="CLU_007383_9_2_1"/>
<evidence type="ECO:0000313" key="5">
    <source>
        <dbReference type="Proteomes" id="UP000015241"/>
    </source>
</evidence>
<gene>
    <name evidence="4" type="ORF">FOMPIDRAFT_162620</name>
</gene>
<evidence type="ECO:0000259" key="3">
    <source>
        <dbReference type="Pfam" id="PF01370"/>
    </source>
</evidence>
<dbReference type="FunCoup" id="S8F2T9">
    <property type="interactions" value="60"/>
</dbReference>
<dbReference type="Proteomes" id="UP000015241">
    <property type="component" value="Unassembled WGS sequence"/>
</dbReference>
<keyword evidence="5" id="KW-1185">Reference proteome</keyword>
<dbReference type="GO" id="GO:0003676">
    <property type="term" value="F:nucleic acid binding"/>
    <property type="evidence" value="ECO:0007669"/>
    <property type="project" value="InterPro"/>
</dbReference>
<accession>S8F2T9</accession>
<dbReference type="STRING" id="743788.S8F2T9"/>
<dbReference type="FunFam" id="3.40.50.720:FF:000191">
    <property type="entry name" value="Methylglyoxal reductase (NADPH-dependent)"/>
    <property type="match status" value="1"/>
</dbReference>
<name>S8F2T9_FOMSC</name>
<dbReference type="PANTHER" id="PTHR10366:SF564">
    <property type="entry name" value="STEROL-4-ALPHA-CARBOXYLATE 3-DEHYDROGENASE, DECARBOXYLATING"/>
    <property type="match status" value="1"/>
</dbReference>
<dbReference type="SUPFAM" id="SSF51735">
    <property type="entry name" value="NAD(P)-binding Rossmann-fold domains"/>
    <property type="match status" value="1"/>
</dbReference>
<comment type="similarity">
    <text evidence="2">Belongs to the NAD(P)-dependent epimerase/dehydratase family. Dihydroflavonol-4-reductase subfamily.</text>
</comment>
<dbReference type="InterPro" id="IPR001509">
    <property type="entry name" value="Epimerase_deHydtase"/>
</dbReference>